<name>A0AAV4UUM1_9ARAC</name>
<dbReference type="AlphaFoldDB" id="A0AAV4UUM1"/>
<evidence type="ECO:0000313" key="1">
    <source>
        <dbReference type="EMBL" id="GIY61601.1"/>
    </source>
</evidence>
<protein>
    <submittedName>
        <fullName evidence="1">Uncharacterized protein</fullName>
    </submittedName>
</protein>
<reference evidence="1 2" key="1">
    <citation type="submission" date="2021-06" db="EMBL/GenBank/DDBJ databases">
        <title>Caerostris darwini draft genome.</title>
        <authorList>
            <person name="Kono N."/>
            <person name="Arakawa K."/>
        </authorList>
    </citation>
    <scope>NUCLEOTIDE SEQUENCE [LARGE SCALE GENOMIC DNA]</scope>
</reference>
<dbReference type="Proteomes" id="UP001054837">
    <property type="component" value="Unassembled WGS sequence"/>
</dbReference>
<gene>
    <name evidence="1" type="ORF">CDAR_509411</name>
</gene>
<proteinExistence type="predicted"/>
<sequence length="126" mass="14155">MNNKVGWSNPNRASFLLGIGCFKGRKIKQKEQHNWNNAEEEGEIRNVNSLGGRKGIKVKHLFFEADDRRRDRNECLFGFISVGGVFIQLLSQRGGCSLLLRPEKFAPCSEGAAVNIRICSTRMSKA</sequence>
<comment type="caution">
    <text evidence="1">The sequence shown here is derived from an EMBL/GenBank/DDBJ whole genome shotgun (WGS) entry which is preliminary data.</text>
</comment>
<organism evidence="1 2">
    <name type="scientific">Caerostris darwini</name>
    <dbReference type="NCBI Taxonomy" id="1538125"/>
    <lineage>
        <taxon>Eukaryota</taxon>
        <taxon>Metazoa</taxon>
        <taxon>Ecdysozoa</taxon>
        <taxon>Arthropoda</taxon>
        <taxon>Chelicerata</taxon>
        <taxon>Arachnida</taxon>
        <taxon>Araneae</taxon>
        <taxon>Araneomorphae</taxon>
        <taxon>Entelegynae</taxon>
        <taxon>Araneoidea</taxon>
        <taxon>Araneidae</taxon>
        <taxon>Caerostris</taxon>
    </lineage>
</organism>
<keyword evidence="2" id="KW-1185">Reference proteome</keyword>
<evidence type="ECO:0000313" key="2">
    <source>
        <dbReference type="Proteomes" id="UP001054837"/>
    </source>
</evidence>
<accession>A0AAV4UUM1</accession>
<dbReference type="EMBL" id="BPLQ01011961">
    <property type="protein sequence ID" value="GIY61601.1"/>
    <property type="molecule type" value="Genomic_DNA"/>
</dbReference>